<sequence>MGRWGYKILADALLVIHLIWIVILLGGTFYIFFNRGYVKYHIIIVSGTLLFNLFLGGCPLTWWEERARKIWDPRTYYHPNSFAVTYVHRLFGHDITPQQVNWALIGIKVFSYTSSVLLLTKIM</sequence>
<comment type="caution">
    <text evidence="2">The sequence shown here is derived from an EMBL/GenBank/DDBJ whole genome shotgun (WGS) entry which is preliminary data.</text>
</comment>
<dbReference type="EMBL" id="MGJI01000027">
    <property type="protein sequence ID" value="OGN03954.1"/>
    <property type="molecule type" value="Genomic_DNA"/>
</dbReference>
<dbReference type="Pfam" id="PF10861">
    <property type="entry name" value="DUF2784"/>
    <property type="match status" value="1"/>
</dbReference>
<feature type="transmembrane region" description="Helical" evidence="1">
    <location>
        <begin position="40"/>
        <end position="63"/>
    </location>
</feature>
<evidence type="ECO:0000313" key="3">
    <source>
        <dbReference type="Proteomes" id="UP000177507"/>
    </source>
</evidence>
<dbReference type="AlphaFoldDB" id="A0A1F8ESV3"/>
<organism evidence="2 3">
    <name type="scientific">Candidatus Yanofskybacteria bacterium RIFCSPHIGHO2_01_FULL_44_17</name>
    <dbReference type="NCBI Taxonomy" id="1802668"/>
    <lineage>
        <taxon>Bacteria</taxon>
        <taxon>Candidatus Yanofskyibacteriota</taxon>
    </lineage>
</organism>
<proteinExistence type="predicted"/>
<evidence type="ECO:0000313" key="2">
    <source>
        <dbReference type="EMBL" id="OGN03954.1"/>
    </source>
</evidence>
<dbReference type="InterPro" id="IPR021218">
    <property type="entry name" value="DUF2784"/>
</dbReference>
<name>A0A1F8ESV3_9BACT</name>
<evidence type="ECO:0008006" key="4">
    <source>
        <dbReference type="Google" id="ProtNLM"/>
    </source>
</evidence>
<keyword evidence="1" id="KW-0472">Membrane</keyword>
<keyword evidence="1" id="KW-0812">Transmembrane</keyword>
<accession>A0A1F8ESV3</accession>
<keyword evidence="1" id="KW-1133">Transmembrane helix</keyword>
<dbReference type="STRING" id="1802668.A2831_00085"/>
<evidence type="ECO:0000256" key="1">
    <source>
        <dbReference type="SAM" id="Phobius"/>
    </source>
</evidence>
<gene>
    <name evidence="2" type="ORF">A2831_00085</name>
</gene>
<feature type="transmembrane region" description="Helical" evidence="1">
    <location>
        <begin position="12"/>
        <end position="33"/>
    </location>
</feature>
<dbReference type="Proteomes" id="UP000177507">
    <property type="component" value="Unassembled WGS sequence"/>
</dbReference>
<reference evidence="2 3" key="1">
    <citation type="journal article" date="2016" name="Nat. Commun.">
        <title>Thousands of microbial genomes shed light on interconnected biogeochemical processes in an aquifer system.</title>
        <authorList>
            <person name="Anantharaman K."/>
            <person name="Brown C.T."/>
            <person name="Hug L.A."/>
            <person name="Sharon I."/>
            <person name="Castelle C.J."/>
            <person name="Probst A.J."/>
            <person name="Thomas B.C."/>
            <person name="Singh A."/>
            <person name="Wilkins M.J."/>
            <person name="Karaoz U."/>
            <person name="Brodie E.L."/>
            <person name="Williams K.H."/>
            <person name="Hubbard S.S."/>
            <person name="Banfield J.F."/>
        </authorList>
    </citation>
    <scope>NUCLEOTIDE SEQUENCE [LARGE SCALE GENOMIC DNA]</scope>
</reference>
<protein>
    <recommendedName>
        <fullName evidence="4">DUF2784 domain-containing protein</fullName>
    </recommendedName>
</protein>